<evidence type="ECO:0000313" key="1">
    <source>
        <dbReference type="EMBL" id="CUM78583.1"/>
    </source>
</evidence>
<accession>A0A173RKX5</accession>
<reference evidence="1 2" key="1">
    <citation type="submission" date="2015-09" db="EMBL/GenBank/DDBJ databases">
        <authorList>
            <consortium name="Pathogen Informatics"/>
        </authorList>
    </citation>
    <scope>NUCLEOTIDE SEQUENCE [LARGE SCALE GENOMIC DNA]</scope>
    <source>
        <strain evidence="1 2">2789STDY5608872</strain>
    </source>
</reference>
<name>A0A173RKX5_PARDI</name>
<dbReference type="Pfam" id="PF18939">
    <property type="entry name" value="DUF5686"/>
    <property type="match status" value="1"/>
</dbReference>
<dbReference type="Proteomes" id="UP000095591">
    <property type="component" value="Unassembled WGS sequence"/>
</dbReference>
<dbReference type="RefSeq" id="WP_057318771.1">
    <property type="nucleotide sequence ID" value="NZ_CYXP01000001.1"/>
</dbReference>
<proteinExistence type="predicted"/>
<dbReference type="AlphaFoldDB" id="A0A173RKX5"/>
<sequence length="711" mass="83635">MRIETGHLILLSILLLCPLVHSDLRAQEKTPVTRADSIMRQVIHQAPIYEHVLESYEAETYVKGRTHVPRKNKLLRYAYLVFPIERHPRDAFFEMSGLTRYDAPNHYRNEIVAINSSHLAAGRHYKEIASFVNLNVYSPTIYNKGMIMPLSPDAFKYYTFRQEGTDTISGIPVYNIRFTPRQWSQKLLSGNLYVTDELWTIDRIEIQGHSSFSEFNLSIRFNRDEKHFILPEEADLQVCYHALGNRIESDIHAAFRYKSISWVEEDHESRKLYSLDQTQYYTITSDTLSFTQDSTYWNSRRDKPLTTDEKALYTTGTNVVRTEADSSALTRYLQLGERLTSTVNRDYKSTRVKYSGLLNPFQLSFGSNGITYKQEARISKTFEHDRQLRFHPEIGFLFKEKELRLRLTTDWEYHPERQGILNLTIANDNQSYSSEVIHQINEILKDTPIRFEDLNLKYFQHYYAKLMNQIELMNGFRLSAGLAYHYRTPVKKNKDTGLDLKDHNEFTPVIGLTYTPRQYYWMDDYRKEYLHSHYPTFRIELARSIPDLLGCTGNYWRMEAGMNQTVRLGLSERLSYNLSGGLFFNQHNMYFADFSYFAKRYFPEPWGDRFGGIFHNLGGDWCNASDKYIQGHLMYESPFILLRFLKPNPKAHKYLVSERFYLSQLWTPVLPNYSELGYGIGSDLFHIALFLGFEKFKYQSVGLKFALELFR</sequence>
<dbReference type="EMBL" id="CYXP01000001">
    <property type="protein sequence ID" value="CUM78583.1"/>
    <property type="molecule type" value="Genomic_DNA"/>
</dbReference>
<protein>
    <submittedName>
        <fullName evidence="1">Uncharacterized protein</fullName>
    </submittedName>
</protein>
<evidence type="ECO:0000313" key="2">
    <source>
        <dbReference type="Proteomes" id="UP000095591"/>
    </source>
</evidence>
<organism evidence="1 2">
    <name type="scientific">Parabacteroides distasonis</name>
    <dbReference type="NCBI Taxonomy" id="823"/>
    <lineage>
        <taxon>Bacteria</taxon>
        <taxon>Pseudomonadati</taxon>
        <taxon>Bacteroidota</taxon>
        <taxon>Bacteroidia</taxon>
        <taxon>Bacteroidales</taxon>
        <taxon>Tannerellaceae</taxon>
        <taxon>Parabacteroides</taxon>
    </lineage>
</organism>
<dbReference type="InterPro" id="IPR043741">
    <property type="entry name" value="DUF5686"/>
</dbReference>
<gene>
    <name evidence="1" type="ORF">ERS852429_00563</name>
</gene>